<dbReference type="InterPro" id="IPR019575">
    <property type="entry name" value="Nuop51_4Fe4S-bd"/>
</dbReference>
<dbReference type="Pfam" id="PF01512">
    <property type="entry name" value="Complex1_51K"/>
    <property type="match status" value="1"/>
</dbReference>
<dbReference type="PANTHER" id="PTHR43578">
    <property type="entry name" value="NADH-QUINONE OXIDOREDUCTASE SUBUNIT F"/>
    <property type="match status" value="1"/>
</dbReference>
<keyword evidence="5" id="KW-0411">Iron-sulfur</keyword>
<keyword evidence="2" id="KW-0004">4Fe-4S</keyword>
<evidence type="ECO:0000256" key="1">
    <source>
        <dbReference type="ARBA" id="ARBA00007523"/>
    </source>
</evidence>
<dbReference type="EMBL" id="CP081958">
    <property type="protein sequence ID" value="QZP37953.1"/>
    <property type="molecule type" value="Genomic_DNA"/>
</dbReference>
<dbReference type="GO" id="GO:0046872">
    <property type="term" value="F:metal ion binding"/>
    <property type="evidence" value="ECO:0007669"/>
    <property type="project" value="UniProtKB-KW"/>
</dbReference>
<evidence type="ECO:0000256" key="4">
    <source>
        <dbReference type="ARBA" id="ARBA00023004"/>
    </source>
</evidence>
<gene>
    <name evidence="7" type="ORF">K6T50_01920</name>
</gene>
<keyword evidence="8" id="KW-1185">Reference proteome</keyword>
<dbReference type="Pfam" id="PF10589">
    <property type="entry name" value="NADH_4Fe-4S"/>
    <property type="match status" value="1"/>
</dbReference>
<dbReference type="InterPro" id="IPR037207">
    <property type="entry name" value="Nuop51_4Fe4S-bd_sf"/>
</dbReference>
<dbReference type="PANTHER" id="PTHR43578:SF3">
    <property type="entry name" value="NADH-QUINONE OXIDOREDUCTASE SUBUNIT F"/>
    <property type="match status" value="1"/>
</dbReference>
<dbReference type="AlphaFoldDB" id="A0A8T8WDW8"/>
<dbReference type="InterPro" id="IPR037225">
    <property type="entry name" value="Nuo51_FMN-bd_sf"/>
</dbReference>
<dbReference type="Proteomes" id="UP000826254">
    <property type="component" value="Chromosome"/>
</dbReference>
<dbReference type="Gene3D" id="3.40.50.11540">
    <property type="entry name" value="NADH-ubiquinone oxidoreductase 51kDa subunit"/>
    <property type="match status" value="1"/>
</dbReference>
<dbReference type="GO" id="GO:0051539">
    <property type="term" value="F:4 iron, 4 sulfur cluster binding"/>
    <property type="evidence" value="ECO:0007669"/>
    <property type="project" value="UniProtKB-KW"/>
</dbReference>
<organism evidence="7 8">
    <name type="scientific">Halobaculum magnesiiphilum</name>
    <dbReference type="NCBI Taxonomy" id="1017351"/>
    <lineage>
        <taxon>Archaea</taxon>
        <taxon>Methanobacteriati</taxon>
        <taxon>Methanobacteriota</taxon>
        <taxon>Stenosarchaea group</taxon>
        <taxon>Halobacteria</taxon>
        <taxon>Halobacteriales</taxon>
        <taxon>Haloferacaceae</taxon>
        <taxon>Halobaculum</taxon>
    </lineage>
</organism>
<reference evidence="7 8" key="1">
    <citation type="journal article" date="2021" name="Int. J. Syst. Evol. Microbiol.">
        <title>Halobaculum halophilum sp. nov. and Halobaculum salinum sp. nov., isolated from salt lake and saline soil.</title>
        <authorList>
            <person name="Cui H.L."/>
            <person name="Shi X.W."/>
            <person name="Yin X.M."/>
            <person name="Yang X.Y."/>
            <person name="Hou J."/>
            <person name="Zhu L."/>
        </authorList>
    </citation>
    <scope>NUCLEOTIDE SEQUENCE [LARGE SCALE GENOMIC DNA]</scope>
    <source>
        <strain evidence="7 8">NBRC 109044</strain>
    </source>
</reference>
<dbReference type="InterPro" id="IPR011538">
    <property type="entry name" value="Nuo51_FMN-bd"/>
</dbReference>
<keyword evidence="3" id="KW-0479">Metal-binding</keyword>
<sequence length="519" mass="53213">MTTADAAATTVRVAFDVPEGRAALEAARRAADAARDPEGPPIETLAVGSPGTVHLPLVAVTRGDRTVVHRSVDPNEAASLVSLLADGDDDLPVDGASAVVDHEPGPEDFPVGDGALSAGTRRTLHGAGWIDPTAFQSPAILGADALTAISDLGVRGRGWGDARQDEPLAAGWREARDADGDPVVVINGLDADPKADGDGLLLGSLAGRVMAGAVVAASATDAEDIVAVVPQDDPVVADRVRAVADRVGDETDLTVELVSAGADYMTAEHTAVLESLEGNDRIEARRRPPGPETWGLFERPTLVHTPRTLAAVERAVADPDALDADAADPGTRLVTVVGPERRTVELSTDSSLSRALVAGEFGGEATGRTGGTDGSGAFACVGGQFGGLTRDLDTPASAPALRGAGLGTNGSIEPFAAGADGGCPVVVAGRRMRVAREDNCGRCVPCRTGSVRAHELLREVYAGEFAESRLRELARTMEHTSLCGFGTDAARPLATALDEFAADLRAHADGRCPAGVCDP</sequence>
<evidence type="ECO:0000313" key="8">
    <source>
        <dbReference type="Proteomes" id="UP000826254"/>
    </source>
</evidence>
<evidence type="ECO:0000256" key="2">
    <source>
        <dbReference type="ARBA" id="ARBA00022485"/>
    </source>
</evidence>
<dbReference type="RefSeq" id="WP_222607759.1">
    <property type="nucleotide sequence ID" value="NZ_CP081958.1"/>
</dbReference>
<comment type="similarity">
    <text evidence="1">Belongs to the complex I 51 kDa subunit family.</text>
</comment>
<feature type="domain" description="NADH-ubiquinone oxidoreductase 51kDa subunit iron-sulphur binding" evidence="6">
    <location>
        <begin position="425"/>
        <end position="470"/>
    </location>
</feature>
<dbReference type="KEGG" id="hmp:K6T50_01920"/>
<evidence type="ECO:0000256" key="5">
    <source>
        <dbReference type="ARBA" id="ARBA00023014"/>
    </source>
</evidence>
<evidence type="ECO:0000259" key="6">
    <source>
        <dbReference type="SMART" id="SM00928"/>
    </source>
</evidence>
<accession>A0A8T8WDW8</accession>
<evidence type="ECO:0000256" key="3">
    <source>
        <dbReference type="ARBA" id="ARBA00022723"/>
    </source>
</evidence>
<evidence type="ECO:0000313" key="7">
    <source>
        <dbReference type="EMBL" id="QZP37953.1"/>
    </source>
</evidence>
<dbReference type="SMART" id="SM00928">
    <property type="entry name" value="NADH_4Fe-4S"/>
    <property type="match status" value="1"/>
</dbReference>
<dbReference type="Gene3D" id="1.20.1440.230">
    <property type="entry name" value="NADH-ubiquinone oxidoreductase 51kDa subunit, iron-sulphur binding domain"/>
    <property type="match status" value="1"/>
</dbReference>
<dbReference type="SUPFAM" id="SSF140490">
    <property type="entry name" value="Nqo1C-terminal domain-like"/>
    <property type="match status" value="1"/>
</dbReference>
<protein>
    <submittedName>
        <fullName evidence="7">NADH dehydrogenase FAD-containing subunit</fullName>
    </submittedName>
</protein>
<dbReference type="SUPFAM" id="SSF142019">
    <property type="entry name" value="Nqo1 FMN-binding domain-like"/>
    <property type="match status" value="1"/>
</dbReference>
<keyword evidence="4" id="KW-0408">Iron</keyword>
<proteinExistence type="inferred from homology"/>
<dbReference type="GeneID" id="67176860"/>
<name>A0A8T8WDW8_9EURY</name>